<comment type="caution">
    <text evidence="5">The sequence shown here is derived from an EMBL/GenBank/DDBJ whole genome shotgun (WGS) entry which is preliminary data.</text>
</comment>
<evidence type="ECO:0000259" key="4">
    <source>
        <dbReference type="Pfam" id="PF13439"/>
    </source>
</evidence>
<gene>
    <name evidence="5" type="ORF">RM423_02990</name>
</gene>
<dbReference type="SUPFAM" id="SSF53756">
    <property type="entry name" value="UDP-Glycosyltransferase/glycogen phosphorylase"/>
    <property type="match status" value="1"/>
</dbReference>
<feature type="domain" description="Glycosyl transferase family 1" evidence="3">
    <location>
        <begin position="183"/>
        <end position="348"/>
    </location>
</feature>
<keyword evidence="6" id="KW-1185">Reference proteome</keyword>
<dbReference type="Proteomes" id="UP001183176">
    <property type="component" value="Unassembled WGS sequence"/>
</dbReference>
<evidence type="ECO:0000313" key="5">
    <source>
        <dbReference type="EMBL" id="MDT0260355.1"/>
    </source>
</evidence>
<evidence type="ECO:0000259" key="3">
    <source>
        <dbReference type="Pfam" id="PF00534"/>
    </source>
</evidence>
<dbReference type="InterPro" id="IPR001296">
    <property type="entry name" value="Glyco_trans_1"/>
</dbReference>
<dbReference type="PANTHER" id="PTHR46401">
    <property type="entry name" value="GLYCOSYLTRANSFERASE WBBK-RELATED"/>
    <property type="match status" value="1"/>
</dbReference>
<name>A0ABU2J5T5_9ACTN</name>
<sequence length="376" mass="40398">MPRLLVDATAIPADLRGVGRYLDRLVPALVRAGVDVTAVAQQRDRSHFESLGARCVPGVSVPEGRPARLAWEQYALPSIVARVAPDVLHSPHYTHPLRWRGPLVVTVHDATFFSNPEWHTRAKAPFFRAATRLALRRADVCVVASQATADELTSRLGTAPERLQVAHLGVDTELFHPQPADVRQRVRASIGLAPDEEFVAFLGTLEPRKNVPALIRGWVAACEGRRNPPTLVLAGGAGWDTELDAAVAAVPAGLRLLRAGYVPLEDLPGLLSAATVVSYPSLGEGFGLPVLEAMACGAAVLTTRRLSLPEVGGDAVAYTEPDDAAIGQALSRLLDQPELRAQLSRAGHARAAGFTWAACARAHLRAYETAIRRRSR</sequence>
<organism evidence="5 6">
    <name type="scientific">Jatrophihabitans lederbergiae</name>
    <dbReference type="NCBI Taxonomy" id="3075547"/>
    <lineage>
        <taxon>Bacteria</taxon>
        <taxon>Bacillati</taxon>
        <taxon>Actinomycetota</taxon>
        <taxon>Actinomycetes</taxon>
        <taxon>Jatrophihabitantales</taxon>
        <taxon>Jatrophihabitantaceae</taxon>
        <taxon>Jatrophihabitans</taxon>
    </lineage>
</organism>
<proteinExistence type="predicted"/>
<dbReference type="Pfam" id="PF00534">
    <property type="entry name" value="Glycos_transf_1"/>
    <property type="match status" value="1"/>
</dbReference>
<dbReference type="Gene3D" id="3.40.50.2000">
    <property type="entry name" value="Glycogen Phosphorylase B"/>
    <property type="match status" value="2"/>
</dbReference>
<dbReference type="EMBL" id="JAVREH010000003">
    <property type="protein sequence ID" value="MDT0260355.1"/>
    <property type="molecule type" value="Genomic_DNA"/>
</dbReference>
<evidence type="ECO:0000313" key="6">
    <source>
        <dbReference type="Proteomes" id="UP001183176"/>
    </source>
</evidence>
<reference evidence="6" key="1">
    <citation type="submission" date="2023-07" db="EMBL/GenBank/DDBJ databases">
        <title>30 novel species of actinomycetes from the DSMZ collection.</title>
        <authorList>
            <person name="Nouioui I."/>
        </authorList>
    </citation>
    <scope>NUCLEOTIDE SEQUENCE [LARGE SCALE GENOMIC DNA]</scope>
    <source>
        <strain evidence="6">DSM 44399</strain>
    </source>
</reference>
<evidence type="ECO:0000256" key="2">
    <source>
        <dbReference type="ARBA" id="ARBA00022679"/>
    </source>
</evidence>
<keyword evidence="2" id="KW-0808">Transferase</keyword>
<accession>A0ABU2J5T5</accession>
<protein>
    <submittedName>
        <fullName evidence="5">Glycosyltransferase family 1 protein</fullName>
    </submittedName>
</protein>
<keyword evidence="1" id="KW-0328">Glycosyltransferase</keyword>
<feature type="domain" description="Glycosyltransferase subfamily 4-like N-terminal" evidence="4">
    <location>
        <begin position="16"/>
        <end position="173"/>
    </location>
</feature>
<dbReference type="Pfam" id="PF13439">
    <property type="entry name" value="Glyco_transf_4"/>
    <property type="match status" value="1"/>
</dbReference>
<dbReference type="InterPro" id="IPR028098">
    <property type="entry name" value="Glyco_trans_4-like_N"/>
</dbReference>
<evidence type="ECO:0000256" key="1">
    <source>
        <dbReference type="ARBA" id="ARBA00022676"/>
    </source>
</evidence>
<dbReference type="CDD" id="cd03809">
    <property type="entry name" value="GT4_MtfB-like"/>
    <property type="match status" value="1"/>
</dbReference>
<dbReference type="PANTHER" id="PTHR46401:SF2">
    <property type="entry name" value="GLYCOSYLTRANSFERASE WBBK-RELATED"/>
    <property type="match status" value="1"/>
</dbReference>